<dbReference type="OrthoDB" id="6156230at2"/>
<sequence>MNAAQGRLRAALSVSGPGAGWAWLPLMALVGGITGGCATGSAVNPVAETMASLLGSTPDFSERAADLPYASMELTAGRSSALVVLAYIQGDDPEYTYWQSSNRVTFQFRDGRPFATAGLEGRLLSLERLENDLPTPQGDADTYRVRAHWVDPQDQEHVAVGEAHWACAAPASVELPLRTLELRRCEETIRWEGFGRQVNVFHLSPDSQRVWAGETRQWPGGPALNWQVARPWWSATPNADAPPRDAP</sequence>
<reference evidence="2" key="1">
    <citation type="submission" date="2016-10" db="EMBL/GenBank/DDBJ databases">
        <authorList>
            <person name="Varghese N."/>
            <person name="Submissions S."/>
        </authorList>
    </citation>
    <scope>NUCLEOTIDE SEQUENCE [LARGE SCALE GENOMIC DNA]</scope>
    <source>
        <strain evidence="2">DSM 241</strain>
    </source>
</reference>
<dbReference type="InterPro" id="IPR021308">
    <property type="entry name" value="GfcB"/>
</dbReference>
<organism evidence="1 2">
    <name type="scientific">Ectothiorhodospira marina</name>
    <dbReference type="NCBI Taxonomy" id="1396821"/>
    <lineage>
        <taxon>Bacteria</taxon>
        <taxon>Pseudomonadati</taxon>
        <taxon>Pseudomonadota</taxon>
        <taxon>Gammaproteobacteria</taxon>
        <taxon>Chromatiales</taxon>
        <taxon>Ectothiorhodospiraceae</taxon>
        <taxon>Ectothiorhodospira</taxon>
    </lineage>
</organism>
<dbReference type="SUPFAM" id="SSF159270">
    <property type="entry name" value="YmcC-like"/>
    <property type="match status" value="1"/>
</dbReference>
<dbReference type="STRING" id="1396821.SAMN05444515_10771"/>
<dbReference type="Proteomes" id="UP000199256">
    <property type="component" value="Unassembled WGS sequence"/>
</dbReference>
<keyword evidence="2" id="KW-1185">Reference proteome</keyword>
<dbReference type="EMBL" id="FOAA01000007">
    <property type="protein sequence ID" value="SEK95857.1"/>
    <property type="molecule type" value="Genomic_DNA"/>
</dbReference>
<name>A0A1H7LBZ1_9GAMM</name>
<dbReference type="Pfam" id="PF11102">
    <property type="entry name" value="YjbF"/>
    <property type="match status" value="1"/>
</dbReference>
<evidence type="ECO:0000313" key="2">
    <source>
        <dbReference type="Proteomes" id="UP000199256"/>
    </source>
</evidence>
<protein>
    <submittedName>
        <fullName evidence="1">Group 4 capsule polysaccharide lipoprotein gfcB, YjbF</fullName>
    </submittedName>
</protein>
<dbReference type="InterPro" id="IPR023373">
    <property type="entry name" value="YmcC_sf"/>
</dbReference>
<dbReference type="AlphaFoldDB" id="A0A1H7LBZ1"/>
<accession>A0A1H7LBZ1</accession>
<proteinExistence type="predicted"/>
<dbReference type="Gene3D" id="2.40.360.10">
    <property type="entry name" value="YmcC-like"/>
    <property type="match status" value="1"/>
</dbReference>
<keyword evidence="1" id="KW-0449">Lipoprotein</keyword>
<evidence type="ECO:0000313" key="1">
    <source>
        <dbReference type="EMBL" id="SEK95857.1"/>
    </source>
</evidence>
<gene>
    <name evidence="1" type="ORF">SAMN05444515_10771</name>
</gene>